<protein>
    <submittedName>
        <fullName evidence="1">Uncharacterized protein</fullName>
    </submittedName>
</protein>
<keyword evidence="2" id="KW-1185">Reference proteome</keyword>
<dbReference type="Proteomes" id="UP000199011">
    <property type="component" value="Unassembled WGS sequence"/>
</dbReference>
<organism evidence="1 2">
    <name type="scientific">Xenorhabdus japonica</name>
    <dbReference type="NCBI Taxonomy" id="53341"/>
    <lineage>
        <taxon>Bacteria</taxon>
        <taxon>Pseudomonadati</taxon>
        <taxon>Pseudomonadota</taxon>
        <taxon>Gammaproteobacteria</taxon>
        <taxon>Enterobacterales</taxon>
        <taxon>Morganellaceae</taxon>
        <taxon>Xenorhabdus</taxon>
    </lineage>
</organism>
<dbReference type="AlphaFoldDB" id="A0A1I4ZHX6"/>
<dbReference type="RefSeq" id="WP_092518073.1">
    <property type="nucleotide sequence ID" value="NZ_CAWRAH010000055.1"/>
</dbReference>
<proteinExistence type="predicted"/>
<sequence>MASGTLQGEGKDPQIDEVKEVSDVVADKGKVKYTIERSDIGNIQREVPSPGRYRDIIWLAY</sequence>
<dbReference type="EMBL" id="FOVO01000006">
    <property type="protein sequence ID" value="SFN49871.1"/>
    <property type="molecule type" value="Genomic_DNA"/>
</dbReference>
<gene>
    <name evidence="1" type="ORF">SAMN05421579_10663</name>
</gene>
<name>A0A1I4ZHX6_9GAMM</name>
<accession>A0A1I4ZHX6</accession>
<reference evidence="2" key="1">
    <citation type="submission" date="2016-10" db="EMBL/GenBank/DDBJ databases">
        <authorList>
            <person name="Varghese N."/>
            <person name="Submissions S."/>
        </authorList>
    </citation>
    <scope>NUCLEOTIDE SEQUENCE [LARGE SCALE GENOMIC DNA]</scope>
    <source>
        <strain evidence="2">DSM 16522</strain>
    </source>
</reference>
<evidence type="ECO:0000313" key="2">
    <source>
        <dbReference type="Proteomes" id="UP000199011"/>
    </source>
</evidence>
<evidence type="ECO:0000313" key="1">
    <source>
        <dbReference type="EMBL" id="SFN49871.1"/>
    </source>
</evidence>